<evidence type="ECO:0000313" key="2">
    <source>
        <dbReference type="EMBL" id="KAK9095096.1"/>
    </source>
</evidence>
<feature type="compositionally biased region" description="Basic and acidic residues" evidence="1">
    <location>
        <begin position="1"/>
        <end position="13"/>
    </location>
</feature>
<dbReference type="Proteomes" id="UP001419268">
    <property type="component" value="Unassembled WGS sequence"/>
</dbReference>
<dbReference type="EMBL" id="JBBNAG010000011">
    <property type="protein sequence ID" value="KAK9095096.1"/>
    <property type="molecule type" value="Genomic_DNA"/>
</dbReference>
<evidence type="ECO:0000256" key="1">
    <source>
        <dbReference type="SAM" id="MobiDB-lite"/>
    </source>
</evidence>
<evidence type="ECO:0000313" key="3">
    <source>
        <dbReference type="Proteomes" id="UP001419268"/>
    </source>
</evidence>
<accession>A0AAP0EKF1</accession>
<reference evidence="2 3" key="1">
    <citation type="submission" date="2024-01" db="EMBL/GenBank/DDBJ databases">
        <title>Genome assemblies of Stephania.</title>
        <authorList>
            <person name="Yang L."/>
        </authorList>
    </citation>
    <scope>NUCLEOTIDE SEQUENCE [LARGE SCALE GENOMIC DNA]</scope>
    <source>
        <strain evidence="2">JXDWG</strain>
        <tissue evidence="2">Leaf</tissue>
    </source>
</reference>
<gene>
    <name evidence="2" type="ORF">Scep_026565</name>
</gene>
<sequence>MAKGERDGGERAPARHSGKSGQASSRDGNWIDAGEQRVGCSGVAPARSRMSRSAVAARPASAWQAAATPVAAWSWWRRRRWRGMDDEAAAASRPGMAIARQQRMASRQQCNVA</sequence>
<proteinExistence type="predicted"/>
<dbReference type="AlphaFoldDB" id="A0AAP0EKF1"/>
<keyword evidence="3" id="KW-1185">Reference proteome</keyword>
<name>A0AAP0EKF1_9MAGN</name>
<comment type="caution">
    <text evidence="2">The sequence shown here is derived from an EMBL/GenBank/DDBJ whole genome shotgun (WGS) entry which is preliminary data.</text>
</comment>
<feature type="region of interest" description="Disordered" evidence="1">
    <location>
        <begin position="1"/>
        <end position="33"/>
    </location>
</feature>
<organism evidence="2 3">
    <name type="scientific">Stephania cephalantha</name>
    <dbReference type="NCBI Taxonomy" id="152367"/>
    <lineage>
        <taxon>Eukaryota</taxon>
        <taxon>Viridiplantae</taxon>
        <taxon>Streptophyta</taxon>
        <taxon>Embryophyta</taxon>
        <taxon>Tracheophyta</taxon>
        <taxon>Spermatophyta</taxon>
        <taxon>Magnoliopsida</taxon>
        <taxon>Ranunculales</taxon>
        <taxon>Menispermaceae</taxon>
        <taxon>Menispermoideae</taxon>
        <taxon>Cissampelideae</taxon>
        <taxon>Stephania</taxon>
    </lineage>
</organism>
<protein>
    <submittedName>
        <fullName evidence="2">Uncharacterized protein</fullName>
    </submittedName>
</protein>